<evidence type="ECO:0000256" key="5">
    <source>
        <dbReference type="SAM" id="Coils"/>
    </source>
</evidence>
<dbReference type="PROSITE" id="PS50294">
    <property type="entry name" value="WD_REPEATS_REGION"/>
    <property type="match status" value="4"/>
</dbReference>
<evidence type="ECO:0000256" key="4">
    <source>
        <dbReference type="PROSITE-ProRule" id="PRU00221"/>
    </source>
</evidence>
<dbReference type="InterPro" id="IPR001680">
    <property type="entry name" value="WD40_rpt"/>
</dbReference>
<feature type="domain" description="Small-subunit processome Utp12" evidence="7">
    <location>
        <begin position="807"/>
        <end position="902"/>
    </location>
</feature>
<dbReference type="SUPFAM" id="SSF69322">
    <property type="entry name" value="Tricorn protease domain 2"/>
    <property type="match status" value="1"/>
</dbReference>
<dbReference type="Proteomes" id="UP000580250">
    <property type="component" value="Unassembled WGS sequence"/>
</dbReference>
<keyword evidence="6" id="KW-0472">Membrane</keyword>
<reference evidence="8 9" key="1">
    <citation type="submission" date="2020-08" db="EMBL/GenBank/DDBJ databases">
        <authorList>
            <person name="Koutsovoulos G."/>
            <person name="Danchin GJ E."/>
        </authorList>
    </citation>
    <scope>NUCLEOTIDE SEQUENCE [LARGE SCALE GENOMIC DNA]</scope>
</reference>
<dbReference type="PROSITE" id="PS00678">
    <property type="entry name" value="WD_REPEATS_1"/>
    <property type="match status" value="2"/>
</dbReference>
<dbReference type="InterPro" id="IPR051570">
    <property type="entry name" value="TBC1_cilium_biogenesis"/>
</dbReference>
<dbReference type="Pfam" id="PF00400">
    <property type="entry name" value="WD40"/>
    <property type="match status" value="2"/>
</dbReference>
<dbReference type="CDD" id="cd00200">
    <property type="entry name" value="WD40"/>
    <property type="match status" value="1"/>
</dbReference>
<dbReference type="GO" id="GO:0030490">
    <property type="term" value="P:maturation of SSU-rRNA"/>
    <property type="evidence" value="ECO:0007669"/>
    <property type="project" value="TreeGrafter"/>
</dbReference>
<comment type="similarity">
    <text evidence="3">Belongs to the WD repeat WDR3/UTP12 family.</text>
</comment>
<feature type="repeat" description="WD" evidence="4">
    <location>
        <begin position="631"/>
        <end position="676"/>
    </location>
</feature>
<organism evidence="8 9">
    <name type="scientific">Meloidogyne enterolobii</name>
    <name type="common">Root-knot nematode worm</name>
    <name type="synonym">Meloidogyne mayaguensis</name>
    <dbReference type="NCBI Taxonomy" id="390850"/>
    <lineage>
        <taxon>Eukaryota</taxon>
        <taxon>Metazoa</taxon>
        <taxon>Ecdysozoa</taxon>
        <taxon>Nematoda</taxon>
        <taxon>Chromadorea</taxon>
        <taxon>Rhabditida</taxon>
        <taxon>Tylenchina</taxon>
        <taxon>Tylenchomorpha</taxon>
        <taxon>Tylenchoidea</taxon>
        <taxon>Meloidogynidae</taxon>
        <taxon>Meloidogyninae</taxon>
        <taxon>Meloidogyne</taxon>
    </lineage>
</organism>
<feature type="transmembrane region" description="Helical" evidence="6">
    <location>
        <begin position="981"/>
        <end position="999"/>
    </location>
</feature>
<proteinExistence type="inferred from homology"/>
<evidence type="ECO:0000256" key="3">
    <source>
        <dbReference type="ARBA" id="ARBA00038229"/>
    </source>
</evidence>
<name>A0A6V7UUJ2_MELEN</name>
<dbReference type="GO" id="GO:0030515">
    <property type="term" value="F:snoRNA binding"/>
    <property type="evidence" value="ECO:0007669"/>
    <property type="project" value="TreeGrafter"/>
</dbReference>
<dbReference type="InterPro" id="IPR019775">
    <property type="entry name" value="WD40_repeat_CS"/>
</dbReference>
<dbReference type="InterPro" id="IPR015943">
    <property type="entry name" value="WD40/YVTN_repeat-like_dom_sf"/>
</dbReference>
<dbReference type="Gene3D" id="2.130.10.10">
    <property type="entry name" value="YVTN repeat-like/Quinoprotein amine dehydrogenase"/>
    <property type="match status" value="3"/>
</dbReference>
<dbReference type="Pfam" id="PF25172">
    <property type="entry name" value="Beta-prop_WDR3_2nd"/>
    <property type="match status" value="1"/>
</dbReference>
<dbReference type="PRINTS" id="PR00320">
    <property type="entry name" value="GPROTEINBRPT"/>
</dbReference>
<protein>
    <recommendedName>
        <fullName evidence="7">Small-subunit processome Utp12 domain-containing protein</fullName>
    </recommendedName>
</protein>
<dbReference type="SUPFAM" id="SSF50978">
    <property type="entry name" value="WD40 repeat-like"/>
    <property type="match status" value="1"/>
</dbReference>
<feature type="repeat" description="WD" evidence="4">
    <location>
        <begin position="589"/>
        <end position="630"/>
    </location>
</feature>
<dbReference type="AlphaFoldDB" id="A0A6V7UUJ2"/>
<comment type="caution">
    <text evidence="8">The sequence shown here is derived from an EMBL/GenBank/DDBJ whole genome shotgun (WGS) entry which is preliminary data.</text>
</comment>
<feature type="repeat" description="WD" evidence="4">
    <location>
        <begin position="87"/>
        <end position="120"/>
    </location>
</feature>
<keyword evidence="6" id="KW-0812">Transmembrane</keyword>
<dbReference type="PANTHER" id="PTHR19853:SF0">
    <property type="entry name" value="WD REPEAT-CONTAINING PROTEIN 3"/>
    <property type="match status" value="1"/>
</dbReference>
<dbReference type="EMBL" id="CAJEWN010000113">
    <property type="protein sequence ID" value="CAD2165930.1"/>
    <property type="molecule type" value="Genomic_DNA"/>
</dbReference>
<dbReference type="GO" id="GO:0032040">
    <property type="term" value="C:small-subunit processome"/>
    <property type="evidence" value="ECO:0007669"/>
    <property type="project" value="TreeGrafter"/>
</dbReference>
<keyword evidence="5" id="KW-0175">Coiled coil</keyword>
<evidence type="ECO:0000259" key="7">
    <source>
        <dbReference type="Pfam" id="PF04003"/>
    </source>
</evidence>
<dbReference type="GO" id="GO:0034388">
    <property type="term" value="C:Pwp2p-containing subcomplex of 90S preribosome"/>
    <property type="evidence" value="ECO:0007669"/>
    <property type="project" value="TreeGrafter"/>
</dbReference>
<feature type="repeat" description="WD" evidence="4">
    <location>
        <begin position="129"/>
        <end position="162"/>
    </location>
</feature>
<evidence type="ECO:0000256" key="6">
    <source>
        <dbReference type="SAM" id="Phobius"/>
    </source>
</evidence>
<dbReference type="InterPro" id="IPR020472">
    <property type="entry name" value="WD40_PAC1"/>
</dbReference>
<gene>
    <name evidence="8" type="ORF">MENT_LOCUS17492</name>
</gene>
<feature type="coiled-coil region" evidence="5">
    <location>
        <begin position="299"/>
        <end position="335"/>
    </location>
</feature>
<dbReference type="PANTHER" id="PTHR19853">
    <property type="entry name" value="WD REPEAT CONTAINING PROTEIN 3 WDR3"/>
    <property type="match status" value="1"/>
</dbReference>
<keyword evidence="2" id="KW-0677">Repeat</keyword>
<dbReference type="Pfam" id="PF04003">
    <property type="entry name" value="Utp12"/>
    <property type="match status" value="1"/>
</dbReference>
<keyword evidence="1 4" id="KW-0853">WD repeat</keyword>
<sequence length="1004" mass="115369">MGLTKDFLKFQQSGSFNLLASPNGMVQFVDSVTCAVAAAENVSFYNMRTLAKTKQIRFEGRIVTSFALTKDKSKIAIGYDNGSIHLHRVEDERVNCLTFSDDGFILASGGKDSVIALWDVLNESGICSLFGHKGTITHLRFVQNGLYLVSSSKDTQIRFWSILNYCCFYLLAESQSEIYSFALLNKENLLVVANSEIELLVFELKWSKEIKEENDDEEILDDLNVKRICSEDVNNNDNELIKEDQANKVIQCKKRGSLLRQAKGRALQLSVSSDESILCCVGADSLVDIYRNFTEEESNKRFRRKLRKLRQRLEMQENEENKDDLSAQMLKLENEVRKDITTIIARIGDYRADSKVKWVDLCDSFTFLPNGRTREYRFYCLLKSNNVLGVSIRVDWKNSATESFLLTSLGQRVHRTDIRALAISSKSDIIVTGSNESAIVWDLQELVSLNKLVADGLQQISAALLFANDTQLILGTRTGSLFLFNLKACELIERSDSVHDSITGLCAFPNKDGFVSFGQDKKARFWCFERAKDSSERDYLSIRSKRVLELQDEPLCAAISPNGKFIAFGLLDNTSRVFFMDSLKYFVSLYGHSLPIYCIDISHDSKLIITGSGDKSVRIWGLDFGDCHRSLFAHDGNVTCVQFCINMADDEKLFWSAGSDGKLKQWDAVTFNHIQTLNAHTDQIDAIAQNFDSKILISASRDKSVRVWELTDELIVLQEEEERKREEDYEKKMIEEEDIVPGETKNSESGLATLKSMETIKSTENIMEAIEIVRRERIEHENDNEHIPHILLRAYPNGSFHLFIGDTLEKIQRSSLEKCLLSLPFSYVPELLTELCKCIKQFYKTELMERIIFYLLRIHHNQIIHSIELLPIIDELKTVVPTIIEFSANQIGFNIAALKFLQMSLEDRQKEKLFKQAFNSTESLGRRRKKIKIEVKINLRKCFFVVKFYFENKNCLYKIILNKFLEKYFEDFFCLITKKKIFLQILIFSLSPNFFLTFLNKMKF</sequence>
<accession>A0A6V7UUJ2</accession>
<feature type="coiled-coil region" evidence="5">
    <location>
        <begin position="707"/>
        <end position="737"/>
    </location>
</feature>
<dbReference type="OrthoDB" id="407922at2759"/>
<evidence type="ECO:0000256" key="1">
    <source>
        <dbReference type="ARBA" id="ARBA00022574"/>
    </source>
</evidence>
<evidence type="ECO:0000256" key="2">
    <source>
        <dbReference type="ARBA" id="ARBA00022737"/>
    </source>
</evidence>
<feature type="repeat" description="WD" evidence="4">
    <location>
        <begin position="677"/>
        <end position="718"/>
    </location>
</feature>
<evidence type="ECO:0000313" key="8">
    <source>
        <dbReference type="EMBL" id="CAD2165930.1"/>
    </source>
</evidence>
<keyword evidence="6" id="KW-1133">Transmembrane helix</keyword>
<dbReference type="SMART" id="SM00320">
    <property type="entry name" value="WD40"/>
    <property type="match status" value="9"/>
</dbReference>
<dbReference type="PROSITE" id="PS50082">
    <property type="entry name" value="WD_REPEATS_2"/>
    <property type="match status" value="5"/>
</dbReference>
<dbReference type="InterPro" id="IPR036322">
    <property type="entry name" value="WD40_repeat_dom_sf"/>
</dbReference>
<evidence type="ECO:0000313" key="9">
    <source>
        <dbReference type="Proteomes" id="UP000580250"/>
    </source>
</evidence>
<dbReference type="InterPro" id="IPR007148">
    <property type="entry name" value="SSU_processome_Utp12"/>
</dbReference>